<keyword evidence="1" id="KW-0732">Signal</keyword>
<organism evidence="2 3">
    <name type="scientific">Setaria viridis</name>
    <name type="common">Green bristlegrass</name>
    <name type="synonym">Setaria italica subsp. viridis</name>
    <dbReference type="NCBI Taxonomy" id="4556"/>
    <lineage>
        <taxon>Eukaryota</taxon>
        <taxon>Viridiplantae</taxon>
        <taxon>Streptophyta</taxon>
        <taxon>Embryophyta</taxon>
        <taxon>Tracheophyta</taxon>
        <taxon>Spermatophyta</taxon>
        <taxon>Magnoliopsida</taxon>
        <taxon>Liliopsida</taxon>
        <taxon>Poales</taxon>
        <taxon>Poaceae</taxon>
        <taxon>PACMAD clade</taxon>
        <taxon>Panicoideae</taxon>
        <taxon>Panicodae</taxon>
        <taxon>Paniceae</taxon>
        <taxon>Cenchrinae</taxon>
        <taxon>Setaria</taxon>
    </lineage>
</organism>
<feature type="chain" id="PRO_5020883212" evidence="1">
    <location>
        <begin position="31"/>
        <end position="123"/>
    </location>
</feature>
<dbReference type="Proteomes" id="UP000298652">
    <property type="component" value="Chromosome 3"/>
</dbReference>
<gene>
    <name evidence="2" type="ORF">SEVIR_3G340100v2</name>
</gene>
<dbReference type="EMBL" id="CM016554">
    <property type="protein sequence ID" value="TKW28614.1"/>
    <property type="molecule type" value="Genomic_DNA"/>
</dbReference>
<proteinExistence type="predicted"/>
<evidence type="ECO:0000313" key="3">
    <source>
        <dbReference type="Proteomes" id="UP000298652"/>
    </source>
</evidence>
<evidence type="ECO:0000313" key="2">
    <source>
        <dbReference type="EMBL" id="TKW28614.1"/>
    </source>
</evidence>
<dbReference type="OMA" id="ISKWQRR"/>
<keyword evidence="3" id="KW-1185">Reference proteome</keyword>
<accession>A0A4U6VJ83</accession>
<name>A0A4U6VJ83_SETVI</name>
<dbReference type="PANTHER" id="PTHR34998">
    <property type="entry name" value="OS04G0357400 PROTEIN-RELATED"/>
    <property type="match status" value="1"/>
</dbReference>
<feature type="signal peptide" evidence="1">
    <location>
        <begin position="1"/>
        <end position="30"/>
    </location>
</feature>
<protein>
    <submittedName>
        <fullName evidence="2">Uncharacterized protein</fullName>
    </submittedName>
</protein>
<evidence type="ECO:0000256" key="1">
    <source>
        <dbReference type="SAM" id="SignalP"/>
    </source>
</evidence>
<dbReference type="AlphaFoldDB" id="A0A4U6VJ83"/>
<sequence>MPGSKLPLAVLLLAAIALLLSPFSCPAAAAMSDDYGGGVRVVTIHGRGTRVATAATGAAPISKWQRRRLEEAVAPEFGSLLAADQRYINYDTLNKNRQACGGGCAAQGASYTRPCFYYDKCRG</sequence>
<dbReference type="Gramene" id="TKW28614">
    <property type="protein sequence ID" value="TKW28614"/>
    <property type="gene ID" value="SEVIR_3G340100v2"/>
</dbReference>
<dbReference type="PANTHER" id="PTHR34998:SF7">
    <property type="entry name" value="EXPRESSED PROTEIN"/>
    <property type="match status" value="1"/>
</dbReference>
<reference evidence="2" key="1">
    <citation type="submission" date="2019-03" db="EMBL/GenBank/DDBJ databases">
        <title>WGS assembly of Setaria viridis.</title>
        <authorList>
            <person name="Huang P."/>
            <person name="Jenkins J."/>
            <person name="Grimwood J."/>
            <person name="Barry K."/>
            <person name="Healey A."/>
            <person name="Mamidi S."/>
            <person name="Sreedasyam A."/>
            <person name="Shu S."/>
            <person name="Feldman M."/>
            <person name="Wu J."/>
            <person name="Yu Y."/>
            <person name="Chen C."/>
            <person name="Johnson J."/>
            <person name="Rokhsar D."/>
            <person name="Baxter I."/>
            <person name="Schmutz J."/>
            <person name="Brutnell T."/>
            <person name="Kellogg E."/>
        </authorList>
    </citation>
    <scope>NUCLEOTIDE SEQUENCE [LARGE SCALE GENOMIC DNA]</scope>
</reference>